<dbReference type="CDD" id="cd16936">
    <property type="entry name" value="HATPase_RsbW-like"/>
    <property type="match status" value="1"/>
</dbReference>
<evidence type="ECO:0000313" key="5">
    <source>
        <dbReference type="Proteomes" id="UP000656042"/>
    </source>
</evidence>
<proteinExistence type="predicted"/>
<name>A0A8J3FQX8_9ACTN</name>
<evidence type="ECO:0000259" key="3">
    <source>
        <dbReference type="PROSITE" id="PS50801"/>
    </source>
</evidence>
<gene>
    <name evidence="4" type="ORF">GCM10012284_40300</name>
</gene>
<feature type="domain" description="STAS" evidence="3">
    <location>
        <begin position="17"/>
        <end position="86"/>
    </location>
</feature>
<evidence type="ECO:0000313" key="4">
    <source>
        <dbReference type="EMBL" id="GGL01660.1"/>
    </source>
</evidence>
<keyword evidence="5" id="KW-1185">Reference proteome</keyword>
<dbReference type="InterPro" id="IPR036890">
    <property type="entry name" value="HATPase_C_sf"/>
</dbReference>
<dbReference type="GO" id="GO:0004674">
    <property type="term" value="F:protein serine/threonine kinase activity"/>
    <property type="evidence" value="ECO:0007669"/>
    <property type="project" value="UniProtKB-KW"/>
</dbReference>
<comment type="caution">
    <text evidence="4">The sequence shown here is derived from an EMBL/GenBank/DDBJ whole genome shotgun (WGS) entry which is preliminary data.</text>
</comment>
<keyword evidence="1" id="KW-0418">Kinase</keyword>
<dbReference type="Proteomes" id="UP000656042">
    <property type="component" value="Unassembled WGS sequence"/>
</dbReference>
<dbReference type="PANTHER" id="PTHR35526">
    <property type="entry name" value="ANTI-SIGMA-F FACTOR RSBW-RELATED"/>
    <property type="match status" value="1"/>
</dbReference>
<keyword evidence="1" id="KW-0723">Serine/threonine-protein kinase</keyword>
<keyword evidence="1" id="KW-0808">Transferase</keyword>
<dbReference type="RefSeq" id="WP_229715986.1">
    <property type="nucleotide sequence ID" value="NZ_BMMX01000019.1"/>
</dbReference>
<protein>
    <recommendedName>
        <fullName evidence="3">STAS domain-containing protein</fullName>
    </recommendedName>
</protein>
<dbReference type="Gene3D" id="3.30.750.24">
    <property type="entry name" value="STAS domain"/>
    <property type="match status" value="1"/>
</dbReference>
<dbReference type="PANTHER" id="PTHR35526:SF3">
    <property type="entry name" value="ANTI-SIGMA-F FACTOR RSBW"/>
    <property type="match status" value="1"/>
</dbReference>
<dbReference type="InterPro" id="IPR003594">
    <property type="entry name" value="HATPase_dom"/>
</dbReference>
<dbReference type="InterPro" id="IPR002645">
    <property type="entry name" value="STAS_dom"/>
</dbReference>
<dbReference type="InterPro" id="IPR050267">
    <property type="entry name" value="Anti-sigma-factor_SerPK"/>
</dbReference>
<evidence type="ECO:0000256" key="1">
    <source>
        <dbReference type="ARBA" id="ARBA00022527"/>
    </source>
</evidence>
<feature type="compositionally biased region" description="Basic and acidic residues" evidence="2">
    <location>
        <begin position="250"/>
        <end position="262"/>
    </location>
</feature>
<dbReference type="EMBL" id="BMMX01000019">
    <property type="protein sequence ID" value="GGL01660.1"/>
    <property type="molecule type" value="Genomic_DNA"/>
</dbReference>
<dbReference type="Pfam" id="PF13581">
    <property type="entry name" value="HATPase_c_2"/>
    <property type="match status" value="1"/>
</dbReference>
<sequence>MPIEVGHPADDERPFPVLRLAGALDDGGVSTVRSALLSTLAHQPAALIVDVADVRLDDPAAARVFRDVASLAADWPAAALMLVSPQASAWHTTGLPVHPSVPEALAGMDLPAVADRLDAELDPVVGAARVTRQIITDACRRWAMPDLAGSACIVATEMVNNGVAHARTGMTLLLSRRADPRGDQLQVAVRDHSRAAPTFTGPVPPESYGGRGLVLIDSVADRWGCLPLDDGKVVWAVLWPESDIPPPGADPHRTGMAEPGRG</sequence>
<feature type="region of interest" description="Disordered" evidence="2">
    <location>
        <begin position="243"/>
        <end position="262"/>
    </location>
</feature>
<dbReference type="Gene3D" id="3.30.565.10">
    <property type="entry name" value="Histidine kinase-like ATPase, C-terminal domain"/>
    <property type="match status" value="1"/>
</dbReference>
<reference evidence="4" key="2">
    <citation type="submission" date="2020-09" db="EMBL/GenBank/DDBJ databases">
        <authorList>
            <person name="Sun Q."/>
            <person name="Zhou Y."/>
        </authorList>
    </citation>
    <scope>NUCLEOTIDE SEQUENCE</scope>
    <source>
        <strain evidence="4">CGMCC 4.7299</strain>
    </source>
</reference>
<reference evidence="4" key="1">
    <citation type="journal article" date="2014" name="Int. J. Syst. Evol. Microbiol.">
        <title>Complete genome sequence of Corynebacterium casei LMG S-19264T (=DSM 44701T), isolated from a smear-ripened cheese.</title>
        <authorList>
            <consortium name="US DOE Joint Genome Institute (JGI-PGF)"/>
            <person name="Walter F."/>
            <person name="Albersmeier A."/>
            <person name="Kalinowski J."/>
            <person name="Ruckert C."/>
        </authorList>
    </citation>
    <scope>NUCLEOTIDE SEQUENCE</scope>
    <source>
        <strain evidence="4">CGMCC 4.7299</strain>
    </source>
</reference>
<dbReference type="AlphaFoldDB" id="A0A8J3FQX8"/>
<dbReference type="InterPro" id="IPR036513">
    <property type="entry name" value="STAS_dom_sf"/>
</dbReference>
<evidence type="ECO:0000256" key="2">
    <source>
        <dbReference type="SAM" id="MobiDB-lite"/>
    </source>
</evidence>
<accession>A0A8J3FQX8</accession>
<dbReference type="PROSITE" id="PS50801">
    <property type="entry name" value="STAS"/>
    <property type="match status" value="1"/>
</dbReference>
<dbReference type="SUPFAM" id="SSF52091">
    <property type="entry name" value="SpoIIaa-like"/>
    <property type="match status" value="1"/>
</dbReference>
<organism evidence="4 5">
    <name type="scientific">Mangrovihabitans endophyticus</name>
    <dbReference type="NCBI Taxonomy" id="1751298"/>
    <lineage>
        <taxon>Bacteria</taxon>
        <taxon>Bacillati</taxon>
        <taxon>Actinomycetota</taxon>
        <taxon>Actinomycetes</taxon>
        <taxon>Micromonosporales</taxon>
        <taxon>Micromonosporaceae</taxon>
        <taxon>Mangrovihabitans</taxon>
    </lineage>
</organism>